<keyword evidence="2" id="KW-1185">Reference proteome</keyword>
<comment type="caution">
    <text evidence="1">The sequence shown here is derived from an EMBL/GenBank/DDBJ whole genome shotgun (WGS) entry which is preliminary data.</text>
</comment>
<gene>
    <name evidence="1" type="ORF">ENSA5_57470</name>
</gene>
<protein>
    <submittedName>
        <fullName evidence="1">Uncharacterized protein</fullName>
    </submittedName>
</protein>
<dbReference type="Proteomes" id="UP000237968">
    <property type="component" value="Unassembled WGS sequence"/>
</dbReference>
<dbReference type="EMBL" id="PVNK01000251">
    <property type="protein sequence ID" value="PRP91224.1"/>
    <property type="molecule type" value="Genomic_DNA"/>
</dbReference>
<name>A0A2S9XED3_9BACT</name>
<dbReference type="AlphaFoldDB" id="A0A2S9XED3"/>
<evidence type="ECO:0000313" key="2">
    <source>
        <dbReference type="Proteomes" id="UP000237968"/>
    </source>
</evidence>
<proteinExistence type="predicted"/>
<organism evidence="1 2">
    <name type="scientific">Enhygromyxa salina</name>
    <dbReference type="NCBI Taxonomy" id="215803"/>
    <lineage>
        <taxon>Bacteria</taxon>
        <taxon>Pseudomonadati</taxon>
        <taxon>Myxococcota</taxon>
        <taxon>Polyangia</taxon>
        <taxon>Nannocystales</taxon>
        <taxon>Nannocystaceae</taxon>
        <taxon>Enhygromyxa</taxon>
    </lineage>
</organism>
<evidence type="ECO:0000313" key="1">
    <source>
        <dbReference type="EMBL" id="PRP91224.1"/>
    </source>
</evidence>
<sequence>MIHARNHDLARRLQRLDRLLGFVDLLDADVPDTVEHLEFVLRAQPREALGVALLQRREQLPRQAPQRARERHRPRVDRAEAIGRQTRVELREHRLDVDASRGRADEQRGVDRRLEQRELTLDPFDVAAVADLPQPILDRVPILQQLGVGRIAEVPKTRDDRHPHPRLRGQLGPTPELLRAVTREMDPALELDQGVGERIETGLIELREGLRLRLRAGHGVGPRAEQLRDEDVQDRRLVDRLDRVAAVEAVAPLDQVADVLAQQRALVDAVPDPGDGVGVEGVLLPDLDLIRKFLSRRLLLLWRRADPRHQLELVLGERAGLLDEGLDPPELGGLGLIGQVDEFDRVEDQMVPPLRLVEALLGRELASDQHRHVEEQLPVVDPVGAVVAEVELLDRRLALREPGGEVQFALDKGVERDFLAEQVGPGLGRVEAQVPLPRDRLDHHPSLRVVQRLDRQLELC</sequence>
<accession>A0A2S9XED3</accession>
<reference evidence="1 2" key="1">
    <citation type="submission" date="2018-03" db="EMBL/GenBank/DDBJ databases">
        <title>Draft Genome Sequences of the Obligatory Marine Myxobacteria Enhygromyxa salina SWB005.</title>
        <authorList>
            <person name="Poehlein A."/>
            <person name="Moghaddam J.A."/>
            <person name="Harms H."/>
            <person name="Alanjari M."/>
            <person name="Koenig G.M."/>
            <person name="Daniel R."/>
            <person name="Schaeberle T.F."/>
        </authorList>
    </citation>
    <scope>NUCLEOTIDE SEQUENCE [LARGE SCALE GENOMIC DNA]</scope>
    <source>
        <strain evidence="1 2">SWB005</strain>
    </source>
</reference>